<dbReference type="Proteomes" id="UP001160142">
    <property type="component" value="Unassembled WGS sequence"/>
</dbReference>
<dbReference type="SUPFAM" id="SSF53720">
    <property type="entry name" value="ALDH-like"/>
    <property type="match status" value="1"/>
</dbReference>
<dbReference type="InterPro" id="IPR002872">
    <property type="entry name" value="Proline_DH_dom"/>
</dbReference>
<dbReference type="Pfam" id="PF01619">
    <property type="entry name" value="Pro_dh"/>
    <property type="match status" value="1"/>
</dbReference>
<feature type="domain" description="Proline dehydrogenase" evidence="7">
    <location>
        <begin position="133"/>
        <end position="427"/>
    </location>
</feature>
<gene>
    <name evidence="8" type="ORF">M2152_002413</name>
</gene>
<evidence type="ECO:0000313" key="9">
    <source>
        <dbReference type="Proteomes" id="UP001160142"/>
    </source>
</evidence>
<comment type="pathway">
    <text evidence="1">Amino-acid degradation; L-proline degradation into L-glutamate; L-glutamate from L-proline: step 2/2.</text>
</comment>
<dbReference type="InterPro" id="IPR016163">
    <property type="entry name" value="Ald_DH_C"/>
</dbReference>
<dbReference type="InterPro" id="IPR015590">
    <property type="entry name" value="Aldehyde_DH_dom"/>
</dbReference>
<evidence type="ECO:0000256" key="3">
    <source>
        <dbReference type="ARBA" id="ARBA00023002"/>
    </source>
</evidence>
<reference evidence="8 9" key="1">
    <citation type="submission" date="2023-04" db="EMBL/GenBank/DDBJ databases">
        <title>Genome Encyclopedia of Bacteria and Archaea VI: Functional Genomics of Type Strains.</title>
        <authorList>
            <person name="Whitman W."/>
        </authorList>
    </citation>
    <scope>NUCLEOTIDE SEQUENCE [LARGE SCALE GENOMIC DNA]</scope>
    <source>
        <strain evidence="8 9">SG_E_30_P1</strain>
    </source>
</reference>
<dbReference type="Pfam" id="PF00171">
    <property type="entry name" value="Aldedh"/>
    <property type="match status" value="1"/>
</dbReference>
<dbReference type="Gene3D" id="3.20.20.220">
    <property type="match status" value="1"/>
</dbReference>
<name>A0ABT6KQY8_9MICO</name>
<dbReference type="InterPro" id="IPR016162">
    <property type="entry name" value="Ald_DH_N"/>
</dbReference>
<dbReference type="EMBL" id="JARXVQ010000001">
    <property type="protein sequence ID" value="MDH6182231.1"/>
    <property type="molecule type" value="Genomic_DNA"/>
</dbReference>
<keyword evidence="9" id="KW-1185">Reference proteome</keyword>
<evidence type="ECO:0000256" key="5">
    <source>
        <dbReference type="ARBA" id="ARBA00048142"/>
    </source>
</evidence>
<evidence type="ECO:0000259" key="6">
    <source>
        <dbReference type="Pfam" id="PF00171"/>
    </source>
</evidence>
<dbReference type="PANTHER" id="PTHR42862">
    <property type="entry name" value="DELTA-1-PYRROLINE-5-CARBOXYLATE DEHYDROGENASE 1, ISOFORM A-RELATED"/>
    <property type="match status" value="1"/>
</dbReference>
<dbReference type="InterPro" id="IPR050485">
    <property type="entry name" value="Proline_metab_enzyme"/>
</dbReference>
<feature type="domain" description="Aldehyde dehydrogenase" evidence="6">
    <location>
        <begin position="514"/>
        <end position="931"/>
    </location>
</feature>
<evidence type="ECO:0000256" key="2">
    <source>
        <dbReference type="ARBA" id="ARBA00012884"/>
    </source>
</evidence>
<dbReference type="Gene3D" id="3.40.309.10">
    <property type="entry name" value="Aldehyde Dehydrogenase, Chain A, domain 2"/>
    <property type="match status" value="1"/>
</dbReference>
<keyword evidence="4" id="KW-0520">NAD</keyword>
<dbReference type="InterPro" id="IPR016161">
    <property type="entry name" value="Ald_DH/histidinol_DH"/>
</dbReference>
<accession>A0ABT6KQY8</accession>
<evidence type="ECO:0000259" key="7">
    <source>
        <dbReference type="Pfam" id="PF01619"/>
    </source>
</evidence>
<proteinExistence type="predicted"/>
<dbReference type="GO" id="GO:0004657">
    <property type="term" value="F:proline dehydrogenase activity"/>
    <property type="evidence" value="ECO:0007669"/>
    <property type="project" value="UniProtKB-EC"/>
</dbReference>
<protein>
    <recommendedName>
        <fullName evidence="2">L-glutamate gamma-semialdehyde dehydrogenase</fullName>
        <ecNumber evidence="2">1.2.1.88</ecNumber>
    </recommendedName>
</protein>
<dbReference type="RefSeq" id="WP_322134516.1">
    <property type="nucleotide sequence ID" value="NZ_CP085036.1"/>
</dbReference>
<dbReference type="InterPro" id="IPR016160">
    <property type="entry name" value="Ald_DH_CS_CYS"/>
</dbReference>
<keyword evidence="3 8" id="KW-0560">Oxidoreductase</keyword>
<dbReference type="Gene3D" id="3.40.605.10">
    <property type="entry name" value="Aldehyde Dehydrogenase, Chain A, domain 1"/>
    <property type="match status" value="1"/>
</dbReference>
<dbReference type="InterPro" id="IPR025703">
    <property type="entry name" value="Bifunct_PutA"/>
</dbReference>
<dbReference type="PROSITE" id="PS00070">
    <property type="entry name" value="ALDEHYDE_DEHYDR_CYS"/>
    <property type="match status" value="1"/>
</dbReference>
<evidence type="ECO:0000256" key="1">
    <source>
        <dbReference type="ARBA" id="ARBA00004786"/>
    </source>
</evidence>
<organism evidence="8 9">
    <name type="scientific">Antiquaquibacter oligotrophicus</name>
    <dbReference type="NCBI Taxonomy" id="2880260"/>
    <lineage>
        <taxon>Bacteria</taxon>
        <taxon>Bacillati</taxon>
        <taxon>Actinomycetota</taxon>
        <taxon>Actinomycetes</taxon>
        <taxon>Micrococcales</taxon>
        <taxon>Microbacteriaceae</taxon>
        <taxon>Antiquaquibacter</taxon>
    </lineage>
</organism>
<dbReference type="InterPro" id="IPR029041">
    <property type="entry name" value="FAD-linked_oxidoreductase-like"/>
</dbReference>
<dbReference type="EC" id="1.2.1.88" evidence="2"/>
<sequence length="1156" mass="125029">MSTELTPKSESPALTEESVATVRRWLEESKRAPKDARAERLAHLLRDPLGLDFALGFVDTVVRPEDLGVAARNLRRLSRAVPSFLPWYLRSAVVLGGTFAPLLPWIVVPIARRALRGMVAHLVIDATPQRLDKSLAALRSDGVQLNLNLLGEAVLGDAEAARRLEGTRTLLERSDVDYVSIKVSSIAAQLSPWAFEETVDRVVDLLTPLYELAARGATSGRKPTFINLDMEEYRDLALTIAVFRRILDQPQLKHLEAGIVLQAYLPDALGALDELTEWAQARRAAGGAGIKVRIVKGANLAMERVDARMHGWPLATWSSKAESDASFKRVIDRGLNPERTDAVRLGIASHNLFDVAWSWHLSRLRGVADRVEFEMLLGMASGQSEAVRRDVGGLRLYTPLVHPAEFDSAISYLVRRLEENSSPENIMSGLFELATDSTVFEREERRFRESLALMPTLDLSPRRTQDRASVLEIAADVGFDNEADTDPSLAANRDWGRRVLERSADSRLGAGSIASALVTDAETLDQRIALAAHRGAEWGSTPGAERARLLHDAGDVLAAFRGRLVEVMASEAGKTIAEADVEVSEAVDFAHYYAERAAELDAIDEAVFVPSRVTVVTPPWNFPVAIPAGSVLAALAAGSAVIIKPAPQAKRSGAVMVEALWEAGVPRDLVTLVDIEEGDLGRRLVTHPDVDRVILTGGWETAELFRSWRPDLDLHAETSGKNAIIVTPSADLDLAAADVVRSAFGHAGQKCSAASLVILVGSVGRSERFRRQLVDSVRTLRVGYPQDATSIMGPLIEPPRGKLLRGLTELGDGEEWLVEPQRLDETGRLWSPGVRTGVRPGSEFHRTEYFGPILGVMTARDLDEAIALQNGTEYGLTAGIHSLDPAEVAQWIDGVEAGNLYVNRGITGAIVQRQPFGGWKRSTVGTGTKAGGPNYVLTLGEWSPVEREPVNNIKLDGVSAPVATVISLGQAGLDFPEFDRVRRAARSDERAWQAEFGVSKDAASLDVERNLLRYRPVPITLRLSEGAPLGHLVRLIAAGTRAGSPMTISSALPLPSALVQAFSAFVPPAIVDDVVIESDAAWLAHASQLSGRVRLVGGDPAALAAAVGGSPDVAIYSGPVTTAGRIELLPFLREQSVTITGHRFGNPDRGMLSLEV</sequence>
<evidence type="ECO:0000256" key="4">
    <source>
        <dbReference type="ARBA" id="ARBA00023027"/>
    </source>
</evidence>
<comment type="caution">
    <text evidence="8">The sequence shown here is derived from an EMBL/GenBank/DDBJ whole genome shotgun (WGS) entry which is preliminary data.</text>
</comment>
<dbReference type="PANTHER" id="PTHR42862:SF1">
    <property type="entry name" value="DELTA-1-PYRROLINE-5-CARBOXYLATE DEHYDROGENASE 2, ISOFORM A-RELATED"/>
    <property type="match status" value="1"/>
</dbReference>
<dbReference type="GO" id="GO:0003842">
    <property type="term" value="F:L-glutamate gamma-semialdehyde dehydrogenase activity"/>
    <property type="evidence" value="ECO:0007669"/>
    <property type="project" value="UniProtKB-EC"/>
</dbReference>
<dbReference type="PIRSF" id="PIRSF000197">
    <property type="entry name" value="Bifunct_PutA"/>
    <property type="match status" value="1"/>
</dbReference>
<dbReference type="SUPFAM" id="SSF51730">
    <property type="entry name" value="FAD-linked oxidoreductase"/>
    <property type="match status" value="1"/>
</dbReference>
<comment type="catalytic activity">
    <reaction evidence="5">
        <text>L-glutamate 5-semialdehyde + NAD(+) + H2O = L-glutamate + NADH + 2 H(+)</text>
        <dbReference type="Rhea" id="RHEA:30235"/>
        <dbReference type="ChEBI" id="CHEBI:15377"/>
        <dbReference type="ChEBI" id="CHEBI:15378"/>
        <dbReference type="ChEBI" id="CHEBI:29985"/>
        <dbReference type="ChEBI" id="CHEBI:57540"/>
        <dbReference type="ChEBI" id="CHEBI:57945"/>
        <dbReference type="ChEBI" id="CHEBI:58066"/>
        <dbReference type="EC" id="1.2.1.88"/>
    </reaction>
</comment>
<evidence type="ECO:0000313" key="8">
    <source>
        <dbReference type="EMBL" id="MDH6182231.1"/>
    </source>
</evidence>